<dbReference type="EMBL" id="JAKOGI010000740">
    <property type="protein sequence ID" value="KAJ8430923.1"/>
    <property type="molecule type" value="Genomic_DNA"/>
</dbReference>
<sequence>MKGLGFKMDENVTTSLIISVQTPCKVLTLKQGTLCYCQNDKNNCVHKNYCNTTVLEKVNTGRCGKGYPAKDEFYPALHSLWLDHVYREYLIYFAYGEQTDSEKGKIWQRKGTLTCLRQERMANLNVIAEGELAAFLAFWLSRFVLPHGKEGRSIYNGYLDGFWQRISLALIVLGYIYYGLGEATSHPNHPGKANTIFPSHYVMELFLSLYRCHLDSDCHGDFPSLVYYAGLLVVNFHYPKLDTFSRMGNIFLSELALIVRTLIMVEMDLLANIARVSQSLSALCSMIDIYKLSTIEICWLSSRIEEIFGIVEIAANIEELVDIDRVKALSDHDLTYSSEITHIEGQLHNLSNEASELNIKDSIFQAIGSGEREGLSQEFDQVCNLL</sequence>
<evidence type="ECO:0000313" key="1">
    <source>
        <dbReference type="EMBL" id="KAJ8430923.1"/>
    </source>
</evidence>
<comment type="caution">
    <text evidence="1">The sequence shown here is derived from an EMBL/GenBank/DDBJ whole genome shotgun (WGS) entry which is preliminary data.</text>
</comment>
<evidence type="ECO:0008006" key="3">
    <source>
        <dbReference type="Google" id="ProtNLM"/>
    </source>
</evidence>
<proteinExistence type="predicted"/>
<name>A0A9Q1JU00_9CARY</name>
<dbReference type="Proteomes" id="UP001153076">
    <property type="component" value="Unassembled WGS sequence"/>
</dbReference>
<organism evidence="1 2">
    <name type="scientific">Carnegiea gigantea</name>
    <dbReference type="NCBI Taxonomy" id="171969"/>
    <lineage>
        <taxon>Eukaryota</taxon>
        <taxon>Viridiplantae</taxon>
        <taxon>Streptophyta</taxon>
        <taxon>Embryophyta</taxon>
        <taxon>Tracheophyta</taxon>
        <taxon>Spermatophyta</taxon>
        <taxon>Magnoliopsida</taxon>
        <taxon>eudicotyledons</taxon>
        <taxon>Gunneridae</taxon>
        <taxon>Pentapetalae</taxon>
        <taxon>Caryophyllales</taxon>
        <taxon>Cactineae</taxon>
        <taxon>Cactaceae</taxon>
        <taxon>Cactoideae</taxon>
        <taxon>Echinocereeae</taxon>
        <taxon>Carnegiea</taxon>
    </lineage>
</organism>
<gene>
    <name evidence="1" type="ORF">Cgig2_033551</name>
</gene>
<evidence type="ECO:0000313" key="2">
    <source>
        <dbReference type="Proteomes" id="UP001153076"/>
    </source>
</evidence>
<accession>A0A9Q1JU00</accession>
<protein>
    <recommendedName>
        <fullName evidence="3">Aminotransferase-like plant mobile domain-containing protein</fullName>
    </recommendedName>
</protein>
<dbReference type="AlphaFoldDB" id="A0A9Q1JU00"/>
<keyword evidence="2" id="KW-1185">Reference proteome</keyword>
<reference evidence="1" key="1">
    <citation type="submission" date="2022-04" db="EMBL/GenBank/DDBJ databases">
        <title>Carnegiea gigantea Genome sequencing and assembly v2.</title>
        <authorList>
            <person name="Copetti D."/>
            <person name="Sanderson M.J."/>
            <person name="Burquez A."/>
            <person name="Wojciechowski M.F."/>
        </authorList>
    </citation>
    <scope>NUCLEOTIDE SEQUENCE</scope>
    <source>
        <strain evidence="1">SGP5-SGP5p</strain>
        <tissue evidence="1">Aerial part</tissue>
    </source>
</reference>